<dbReference type="SUPFAM" id="SSF82282">
    <property type="entry name" value="Homocysteine S-methyltransferase"/>
    <property type="match status" value="1"/>
</dbReference>
<dbReference type="Pfam" id="PF02310">
    <property type="entry name" value="B12-binding"/>
    <property type="match status" value="1"/>
</dbReference>
<feature type="binding site" evidence="19">
    <location>
        <position position="264"/>
    </location>
    <ligand>
        <name>Zn(2+)</name>
        <dbReference type="ChEBI" id="CHEBI:29105"/>
    </ligand>
</feature>
<dbReference type="InterPro" id="IPR017215">
    <property type="entry name" value="MetH_bac"/>
</dbReference>
<sequence>MLDFSKKLYLLDGGMGTTLQQSGLEPGASPDLLSLTDPDLITSIHRNYIEAGSDVVYANTFGANRFKLEGCGYRLEEVIDSAVKAARAACDGQTLVALDVGPLGELLEPMGTLAFEEAYDAFAQVMKQGEASGADLIVIETMTDLYEVKAAVLAAKENTDLPVLVSMTFEESGRTFTGTSIECMAAALEGLGVDAVGINCSLGPVEILPLAEKLCSLTSLPVFIKPNAGLPDPRTGAYDIGPEEFARAMEQYLKLGISMAGGCCGTTPEYIRKMKELFASGKSAQNGETEKPIDPAELTAESEPAKLAGSAEQSVICSATRAVTIDHVTVIGERINPTGKKRLKQALIDQDYDYVLSQAIEQVDAGAQILDVNVGVPDIDDVKVLPMVVKQIQAITDLPLQIDSSNPAAIEAALRVYNGKAIVNSVNGEEKVLETILPIVKKYGAAVVGLTLDEKGIPAKAEERFAIARRILDKAVSMGIPEKDVFIDCLTLTASAQQAEVTETLKAMRMVKEQLGLHTVLGVSNISFGLPCRPLINRTFLALAMENGLDLPIINPNDEDMMGTIFAFEMLHNRDKNAEAFIERYGDAAMGSMSRSGAVSQPAAETGKEIDLFYALEKGMKTETIHAVEALLEKVDEMTVVNDYLIPALDQVGQGFEKGTIFLPQMMQAATAAQGGFELIKDRLAASGRSNVSKGRVAIATVKGDIHDIGKNIVKVIMENYGFDIIDLGRDVPVEKVVETVIENEIKLVGLSALMTTTLKSMEETIAAVRKAAPDCRFIVGGAVLTPDYAEKIGADYYCKDAMKSVEAAREVFGI</sequence>
<evidence type="ECO:0000313" key="24">
    <source>
        <dbReference type="EMBL" id="MCQ4638139.1"/>
    </source>
</evidence>
<dbReference type="Pfam" id="PF02574">
    <property type="entry name" value="S-methyl_trans"/>
    <property type="match status" value="1"/>
</dbReference>
<evidence type="ECO:0000313" key="25">
    <source>
        <dbReference type="Proteomes" id="UP001524502"/>
    </source>
</evidence>
<feature type="binding site" evidence="19">
    <location>
        <position position="263"/>
    </location>
    <ligand>
        <name>Zn(2+)</name>
        <dbReference type="ChEBI" id="CHEBI:29105"/>
    </ligand>
</feature>
<evidence type="ECO:0000259" key="21">
    <source>
        <dbReference type="PROSITE" id="PS50972"/>
    </source>
</evidence>
<feature type="domain" description="B12-binding N-terminal" evidence="23">
    <location>
        <begin position="599"/>
        <end position="692"/>
    </location>
</feature>
<evidence type="ECO:0000256" key="10">
    <source>
        <dbReference type="ARBA" id="ARBA00022628"/>
    </source>
</evidence>
<evidence type="ECO:0000256" key="9">
    <source>
        <dbReference type="ARBA" id="ARBA00022605"/>
    </source>
</evidence>
<comment type="pathway">
    <text evidence="4">Amino-acid biosynthesis; L-methionine biosynthesis via de novo pathway; L-methionine from L-homocysteine (MetH route): step 1/1.</text>
</comment>
<accession>A0ABT1RSM3</accession>
<dbReference type="InterPro" id="IPR036589">
    <property type="entry name" value="HCY_dom_sf"/>
</dbReference>
<dbReference type="PANTHER" id="PTHR45833">
    <property type="entry name" value="METHIONINE SYNTHASE"/>
    <property type="match status" value="1"/>
</dbReference>
<evidence type="ECO:0000256" key="8">
    <source>
        <dbReference type="ARBA" id="ARBA00022603"/>
    </source>
</evidence>
<comment type="catalytic activity">
    <reaction evidence="1">
        <text>(6S)-5-methyl-5,6,7,8-tetrahydrofolate + L-homocysteine = (6S)-5,6,7,8-tetrahydrofolate + L-methionine</text>
        <dbReference type="Rhea" id="RHEA:11172"/>
        <dbReference type="ChEBI" id="CHEBI:18608"/>
        <dbReference type="ChEBI" id="CHEBI:57453"/>
        <dbReference type="ChEBI" id="CHEBI:57844"/>
        <dbReference type="ChEBI" id="CHEBI:58199"/>
        <dbReference type="EC" id="2.1.1.13"/>
    </reaction>
</comment>
<keyword evidence="15" id="KW-0486">Methionine biosynthesis</keyword>
<evidence type="ECO:0000256" key="11">
    <source>
        <dbReference type="ARBA" id="ARBA00022679"/>
    </source>
</evidence>
<dbReference type="Gene3D" id="1.10.1240.10">
    <property type="entry name" value="Methionine synthase domain"/>
    <property type="match status" value="1"/>
</dbReference>
<dbReference type="InterPro" id="IPR000489">
    <property type="entry name" value="Pterin-binding_dom"/>
</dbReference>
<comment type="cofactor">
    <cofactor evidence="2 19">
        <name>Zn(2+)</name>
        <dbReference type="ChEBI" id="CHEBI:29105"/>
    </cofactor>
</comment>
<evidence type="ECO:0000259" key="23">
    <source>
        <dbReference type="PROSITE" id="PS51337"/>
    </source>
</evidence>
<comment type="cofactor">
    <cofactor evidence="3">
        <name>methylcob(III)alamin</name>
        <dbReference type="ChEBI" id="CHEBI:28115"/>
    </cofactor>
</comment>
<evidence type="ECO:0000256" key="16">
    <source>
        <dbReference type="ARBA" id="ARBA00023285"/>
    </source>
</evidence>
<feature type="binding site" evidence="19">
    <location>
        <position position="200"/>
    </location>
    <ligand>
        <name>Zn(2+)</name>
        <dbReference type="ChEBI" id="CHEBI:29105"/>
    </ligand>
</feature>
<dbReference type="InterPro" id="IPR006158">
    <property type="entry name" value="Cobalamin-bd"/>
</dbReference>
<proteinExistence type="inferred from homology"/>
<dbReference type="InterPro" id="IPR003759">
    <property type="entry name" value="Cbl-bd_cap"/>
</dbReference>
<gene>
    <name evidence="24" type="ORF">NE619_15495</name>
</gene>
<evidence type="ECO:0000256" key="7">
    <source>
        <dbReference type="ARBA" id="ARBA00013998"/>
    </source>
</evidence>
<dbReference type="PROSITE" id="PS51337">
    <property type="entry name" value="B12_BINDING_NTER"/>
    <property type="match status" value="1"/>
</dbReference>
<feature type="domain" description="B12-binding" evidence="22">
    <location>
        <begin position="694"/>
        <end position="815"/>
    </location>
</feature>
<name>A0ABT1RSM3_9FIRM</name>
<dbReference type="PROSITE" id="PS50972">
    <property type="entry name" value="PTERIN_BINDING"/>
    <property type="match status" value="1"/>
</dbReference>
<dbReference type="InterPro" id="IPR003726">
    <property type="entry name" value="HCY_dom"/>
</dbReference>
<dbReference type="SUPFAM" id="SSF52242">
    <property type="entry name" value="Cobalamin (vitamin B12)-binding domain"/>
    <property type="match status" value="1"/>
</dbReference>
<dbReference type="SMART" id="SM01018">
    <property type="entry name" value="B12-binding_2"/>
    <property type="match status" value="1"/>
</dbReference>
<dbReference type="PROSITE" id="PS51332">
    <property type="entry name" value="B12_BINDING"/>
    <property type="match status" value="1"/>
</dbReference>
<evidence type="ECO:0000256" key="1">
    <source>
        <dbReference type="ARBA" id="ARBA00001700"/>
    </source>
</evidence>
<dbReference type="Gene3D" id="3.40.50.280">
    <property type="entry name" value="Cobalamin-binding domain"/>
    <property type="match status" value="1"/>
</dbReference>
<evidence type="ECO:0000256" key="17">
    <source>
        <dbReference type="ARBA" id="ARBA00025552"/>
    </source>
</evidence>
<keyword evidence="8 19" id="KW-0489">Methyltransferase</keyword>
<evidence type="ECO:0000256" key="18">
    <source>
        <dbReference type="ARBA" id="ARBA00031040"/>
    </source>
</evidence>
<dbReference type="EMBL" id="JANFXK010000021">
    <property type="protein sequence ID" value="MCQ4638139.1"/>
    <property type="molecule type" value="Genomic_DNA"/>
</dbReference>
<evidence type="ECO:0000256" key="14">
    <source>
        <dbReference type="ARBA" id="ARBA00022833"/>
    </source>
</evidence>
<dbReference type="RefSeq" id="WP_256133333.1">
    <property type="nucleotide sequence ID" value="NZ_JANFXK010000021.1"/>
</dbReference>
<dbReference type="EC" id="2.1.1.13" evidence="6"/>
<dbReference type="Gene3D" id="3.20.20.330">
    <property type="entry name" value="Homocysteine-binding-like domain"/>
    <property type="match status" value="1"/>
</dbReference>
<feature type="domain" description="Hcy-binding" evidence="20">
    <location>
        <begin position="1"/>
        <end position="278"/>
    </location>
</feature>
<dbReference type="PROSITE" id="PS50970">
    <property type="entry name" value="HCY"/>
    <property type="match status" value="1"/>
</dbReference>
<dbReference type="SUPFAM" id="SSF51717">
    <property type="entry name" value="Dihydropteroate synthetase-like"/>
    <property type="match status" value="1"/>
</dbReference>
<keyword evidence="14 19" id="KW-0862">Zinc</keyword>
<comment type="similarity">
    <text evidence="5">Belongs to the vitamin-B12 dependent methionine synthase family.</text>
</comment>
<evidence type="ECO:0000256" key="13">
    <source>
        <dbReference type="ARBA" id="ARBA00022723"/>
    </source>
</evidence>
<evidence type="ECO:0000256" key="15">
    <source>
        <dbReference type="ARBA" id="ARBA00023167"/>
    </source>
</evidence>
<protein>
    <recommendedName>
        <fullName evidence="7">Methionine synthase</fullName>
        <ecNumber evidence="6">2.1.1.13</ecNumber>
    </recommendedName>
    <alternativeName>
        <fullName evidence="18">5-methyltetrahydrofolate--homocysteine methyltransferase</fullName>
    </alternativeName>
</protein>
<dbReference type="NCBIfam" id="NF005719">
    <property type="entry name" value="PRK07535.1"/>
    <property type="match status" value="1"/>
</dbReference>
<dbReference type="Pfam" id="PF00809">
    <property type="entry name" value="Pterin_bind"/>
    <property type="match status" value="1"/>
</dbReference>
<dbReference type="PIRSF" id="PIRSF037472">
    <property type="entry name" value="DHPS_mtfrase"/>
    <property type="match status" value="1"/>
</dbReference>
<evidence type="ECO:0000259" key="22">
    <source>
        <dbReference type="PROSITE" id="PS51332"/>
    </source>
</evidence>
<organism evidence="24 25">
    <name type="scientific">Anaerovorax odorimutans</name>
    <dbReference type="NCBI Taxonomy" id="109327"/>
    <lineage>
        <taxon>Bacteria</taxon>
        <taxon>Bacillati</taxon>
        <taxon>Bacillota</taxon>
        <taxon>Clostridia</taxon>
        <taxon>Peptostreptococcales</taxon>
        <taxon>Anaerovoracaceae</taxon>
        <taxon>Anaerovorax</taxon>
    </lineage>
</organism>
<dbReference type="InterPro" id="IPR011005">
    <property type="entry name" value="Dihydropteroate_synth-like_sf"/>
</dbReference>
<comment type="function">
    <text evidence="17">Catalyzes the transfer of a methyl group from methyl-cobalamin to homocysteine, yielding enzyme-bound cob(I)alamin and methionine. Subsequently, remethylates the cofactor using methyltetrahydrofolate.</text>
</comment>
<evidence type="ECO:0000256" key="19">
    <source>
        <dbReference type="PROSITE-ProRule" id="PRU00333"/>
    </source>
</evidence>
<reference evidence="24 25" key="1">
    <citation type="submission" date="2022-06" db="EMBL/GenBank/DDBJ databases">
        <title>Isolation of gut microbiota from human fecal samples.</title>
        <authorList>
            <person name="Pamer E.G."/>
            <person name="Barat B."/>
            <person name="Waligurski E."/>
            <person name="Medina S."/>
            <person name="Paddock L."/>
            <person name="Mostad J."/>
        </authorList>
    </citation>
    <scope>NUCLEOTIDE SEQUENCE [LARGE SCALE GENOMIC DNA]</scope>
    <source>
        <strain evidence="24 25">SL.3.17</strain>
    </source>
</reference>
<dbReference type="InterPro" id="IPR036594">
    <property type="entry name" value="Meth_synthase_dom"/>
</dbReference>
<keyword evidence="13 19" id="KW-0479">Metal-binding</keyword>
<keyword evidence="9" id="KW-0028">Amino-acid biosynthesis</keyword>
<evidence type="ECO:0000256" key="6">
    <source>
        <dbReference type="ARBA" id="ARBA00012032"/>
    </source>
</evidence>
<evidence type="ECO:0000256" key="2">
    <source>
        <dbReference type="ARBA" id="ARBA00001947"/>
    </source>
</evidence>
<keyword evidence="11 19" id="KW-0808">Transferase</keyword>
<evidence type="ECO:0000256" key="12">
    <source>
        <dbReference type="ARBA" id="ARBA00022691"/>
    </source>
</evidence>
<dbReference type="Pfam" id="PF02607">
    <property type="entry name" value="B12-binding_2"/>
    <property type="match status" value="1"/>
</dbReference>
<dbReference type="PANTHER" id="PTHR45833:SF1">
    <property type="entry name" value="METHIONINE SYNTHASE"/>
    <property type="match status" value="1"/>
</dbReference>
<evidence type="ECO:0000259" key="20">
    <source>
        <dbReference type="PROSITE" id="PS50970"/>
    </source>
</evidence>
<dbReference type="InterPro" id="IPR050554">
    <property type="entry name" value="Met_Synthase/Corrinoid"/>
</dbReference>
<keyword evidence="12" id="KW-0949">S-adenosyl-L-methionine</keyword>
<dbReference type="SUPFAM" id="SSF47644">
    <property type="entry name" value="Methionine synthase domain"/>
    <property type="match status" value="1"/>
</dbReference>
<evidence type="ECO:0000256" key="4">
    <source>
        <dbReference type="ARBA" id="ARBA00005178"/>
    </source>
</evidence>
<comment type="caution">
    <text evidence="24">The sequence shown here is derived from an EMBL/GenBank/DDBJ whole genome shotgun (WGS) entry which is preliminary data.</text>
</comment>
<keyword evidence="10" id="KW-0846">Cobalamin</keyword>
<dbReference type="Gene3D" id="3.20.20.20">
    <property type="entry name" value="Dihydropteroate synthase-like"/>
    <property type="match status" value="1"/>
</dbReference>
<evidence type="ECO:0000256" key="3">
    <source>
        <dbReference type="ARBA" id="ARBA00001956"/>
    </source>
</evidence>
<dbReference type="InterPro" id="IPR036724">
    <property type="entry name" value="Cobalamin-bd_sf"/>
</dbReference>
<feature type="domain" description="Pterin-binding" evidence="21">
    <location>
        <begin position="328"/>
        <end position="582"/>
    </location>
</feature>
<dbReference type="Proteomes" id="UP001524502">
    <property type="component" value="Unassembled WGS sequence"/>
</dbReference>
<keyword evidence="16" id="KW-0170">Cobalt</keyword>
<evidence type="ECO:0000256" key="5">
    <source>
        <dbReference type="ARBA" id="ARBA00010398"/>
    </source>
</evidence>
<keyword evidence="25" id="KW-1185">Reference proteome</keyword>